<dbReference type="PANTHER" id="PTHR42834:SF1">
    <property type="entry name" value="ENDONUCLEASE_EXONUCLEASE_PHOSPHATASE FAMILY PROTEIN (AFU_ORTHOLOGUE AFUA_3G09210)"/>
    <property type="match status" value="1"/>
</dbReference>
<organism evidence="3 4">
    <name type="scientific">Tannerella sp. oral taxon BU063 isolate Cell 2</name>
    <dbReference type="NCBI Taxonomy" id="1411148"/>
    <lineage>
        <taxon>Bacteria</taxon>
        <taxon>Pseudomonadati</taxon>
        <taxon>Bacteroidota</taxon>
        <taxon>Bacteroidia</taxon>
        <taxon>Bacteroidales</taxon>
        <taxon>Tannerellaceae</taxon>
        <taxon>Tannerella</taxon>
    </lineage>
</organism>
<dbReference type="Gene3D" id="3.60.10.10">
    <property type="entry name" value="Endonuclease/exonuclease/phosphatase"/>
    <property type="match status" value="1"/>
</dbReference>
<evidence type="ECO:0000313" key="3">
    <source>
        <dbReference type="EMBL" id="ETK02051.1"/>
    </source>
</evidence>
<proteinExistence type="predicted"/>
<dbReference type="PROSITE" id="PS51257">
    <property type="entry name" value="PROKAR_LIPOPROTEIN"/>
    <property type="match status" value="1"/>
</dbReference>
<feature type="domain" description="Endonuclease/exonuclease/phosphatase" evidence="2">
    <location>
        <begin position="32"/>
        <end position="328"/>
    </location>
</feature>
<keyword evidence="3" id="KW-0540">Nuclease</keyword>
<dbReference type="PATRIC" id="fig|1411148.3.peg.967"/>
<dbReference type="InterPro" id="IPR005135">
    <property type="entry name" value="Endo/exonuclease/phosphatase"/>
</dbReference>
<keyword evidence="3" id="KW-0378">Hydrolase</keyword>
<protein>
    <submittedName>
        <fullName evidence="3">Endonuclease</fullName>
    </submittedName>
</protein>
<dbReference type="SUPFAM" id="SSF56219">
    <property type="entry name" value="DNase I-like"/>
    <property type="match status" value="1"/>
</dbReference>
<feature type="chain" id="PRO_5004812505" evidence="1">
    <location>
        <begin position="22"/>
        <end position="331"/>
    </location>
</feature>
<reference evidence="3 4" key="1">
    <citation type="submission" date="2013-11" db="EMBL/GenBank/DDBJ databases">
        <title>Single cell genomics of uncultured Tannerella BU063 (oral taxon 286).</title>
        <authorList>
            <person name="Beall C.J."/>
            <person name="Campbell A.G."/>
            <person name="Griffen A.L."/>
            <person name="Podar M."/>
            <person name="Leys E.J."/>
        </authorList>
    </citation>
    <scope>NUCLEOTIDE SEQUENCE [LARGE SCALE GENOMIC DNA]</scope>
    <source>
        <strain evidence="3">Cell 2</strain>
    </source>
</reference>
<name>W2C6H7_9BACT</name>
<gene>
    <name evidence="3" type="ORF">N425_06460</name>
</gene>
<dbReference type="PANTHER" id="PTHR42834">
    <property type="entry name" value="ENDONUCLEASE/EXONUCLEASE/PHOSPHATASE FAMILY PROTEIN (AFU_ORTHOLOGUE AFUA_3G09210)"/>
    <property type="match status" value="1"/>
</dbReference>
<keyword evidence="3" id="KW-0255">Endonuclease</keyword>
<accession>W2C6H7</accession>
<evidence type="ECO:0000259" key="2">
    <source>
        <dbReference type="Pfam" id="PF19580"/>
    </source>
</evidence>
<feature type="signal peptide" evidence="1">
    <location>
        <begin position="1"/>
        <end position="21"/>
    </location>
</feature>
<keyword evidence="1" id="KW-0732">Signal</keyword>
<dbReference type="Proteomes" id="UP000018837">
    <property type="component" value="Unassembled WGS sequence"/>
</dbReference>
<dbReference type="InterPro" id="IPR036691">
    <property type="entry name" value="Endo/exonu/phosph_ase_sf"/>
</dbReference>
<evidence type="ECO:0000256" key="1">
    <source>
        <dbReference type="SAM" id="SignalP"/>
    </source>
</evidence>
<dbReference type="Pfam" id="PF19580">
    <property type="entry name" value="Exo_endo_phos_3"/>
    <property type="match status" value="1"/>
</dbReference>
<dbReference type="EMBL" id="AYUF01000421">
    <property type="protein sequence ID" value="ETK02051.1"/>
    <property type="molecule type" value="Genomic_DNA"/>
</dbReference>
<sequence length="331" mass="37944">MKRFSLLCISLLLLLSTGACAKKKPREGAFQVMSYNVENLFDTSDDPHTNDNEFLPDGTRHWTQKRYRSHLEQTARVILAAGAWESPALVGLCEVENEAVLQQLMHHTQLRSEGYRSCITRGNDPRGINNALLYRQDRFRLLGWRSVRIPFADRAKRSRDLLHAWGRIASGDTLDVIVCHFPSRRNGRKASEPDRIDAARCVRRLCDSLGRARRRPQLIVMGDFNDTPTDRSIRLMTDGGARHLRLTNLFSDPHRTGFAGSHYYRGAWAQLDQMLVSPLLAERVTSARVFAPDFLLTDDGRRRSRRPHRIYNGFRYEGGFSDHLPIVATFR</sequence>
<evidence type="ECO:0000313" key="4">
    <source>
        <dbReference type="Proteomes" id="UP000018837"/>
    </source>
</evidence>
<dbReference type="AlphaFoldDB" id="W2C6H7"/>
<comment type="caution">
    <text evidence="3">The sequence shown here is derived from an EMBL/GenBank/DDBJ whole genome shotgun (WGS) entry which is preliminary data.</text>
</comment>
<dbReference type="GO" id="GO:0004519">
    <property type="term" value="F:endonuclease activity"/>
    <property type="evidence" value="ECO:0007669"/>
    <property type="project" value="UniProtKB-KW"/>
</dbReference>